<evidence type="ECO:0000313" key="14">
    <source>
        <dbReference type="EMBL" id="KAK3584618.1"/>
    </source>
</evidence>
<dbReference type="GO" id="GO:0006742">
    <property type="term" value="P:NADP+ catabolic process"/>
    <property type="evidence" value="ECO:0007669"/>
    <property type="project" value="TreeGrafter"/>
</dbReference>
<evidence type="ECO:0000256" key="6">
    <source>
        <dbReference type="ARBA" id="ARBA00022842"/>
    </source>
</evidence>
<name>A0AAE0S3V6_9BIVA</name>
<evidence type="ECO:0000256" key="10">
    <source>
        <dbReference type="ARBA" id="ARBA00093415"/>
    </source>
</evidence>
<evidence type="ECO:0000256" key="9">
    <source>
        <dbReference type="ARBA" id="ARBA00093205"/>
    </source>
</evidence>
<comment type="cofactor">
    <cofactor evidence="2">
        <name>Mg(2+)</name>
        <dbReference type="ChEBI" id="CHEBI:18420"/>
    </cofactor>
</comment>
<evidence type="ECO:0000256" key="1">
    <source>
        <dbReference type="ARBA" id="ARBA00001936"/>
    </source>
</evidence>
<proteinExistence type="inferred from homology"/>
<dbReference type="CDD" id="cd04694">
    <property type="entry name" value="NUDIX_Nudt17"/>
    <property type="match status" value="1"/>
</dbReference>
<dbReference type="PROSITE" id="PS51462">
    <property type="entry name" value="NUDIX"/>
    <property type="match status" value="1"/>
</dbReference>
<keyword evidence="5" id="KW-0378">Hydrolase</keyword>
<dbReference type="Pfam" id="PF00293">
    <property type="entry name" value="NUDIX"/>
    <property type="match status" value="1"/>
</dbReference>
<dbReference type="GO" id="GO:0019677">
    <property type="term" value="P:NAD+ catabolic process"/>
    <property type="evidence" value="ECO:0007669"/>
    <property type="project" value="TreeGrafter"/>
</dbReference>
<comment type="function">
    <text evidence="10">Acts as a decapping enzyme capable of hydrolyzing monomethylated capped RNAs (in vitro). Hydrolyzes monomethylated capped RNA after alpha and beta phosphates to form N(7)-methyl-GDP. Shows low activity towards unmethylated capped RNA.</text>
</comment>
<dbReference type="InterPro" id="IPR015797">
    <property type="entry name" value="NUDIX_hydrolase-like_dom_sf"/>
</dbReference>
<reference evidence="14" key="2">
    <citation type="journal article" date="2021" name="Genome Biol. Evol.">
        <title>Developing a high-quality reference genome for a parasitic bivalve with doubly uniparental inheritance (Bivalvia: Unionida).</title>
        <authorList>
            <person name="Smith C.H."/>
        </authorList>
    </citation>
    <scope>NUCLEOTIDE SEQUENCE</scope>
    <source>
        <strain evidence="14">CHS0354</strain>
        <tissue evidence="14">Mantle</tissue>
    </source>
</reference>
<dbReference type="InterPro" id="IPR033716">
    <property type="entry name" value="Nudt17_dom"/>
</dbReference>
<dbReference type="GO" id="GO:0046872">
    <property type="term" value="F:metal ion binding"/>
    <property type="evidence" value="ECO:0007669"/>
    <property type="project" value="UniProtKB-KW"/>
</dbReference>
<evidence type="ECO:0000256" key="7">
    <source>
        <dbReference type="ARBA" id="ARBA00023211"/>
    </source>
</evidence>
<evidence type="ECO:0000313" key="15">
    <source>
        <dbReference type="Proteomes" id="UP001195483"/>
    </source>
</evidence>
<dbReference type="Gene3D" id="3.90.79.10">
    <property type="entry name" value="Nucleoside Triphosphate Pyrophosphohydrolase"/>
    <property type="match status" value="1"/>
</dbReference>
<keyword evidence="15" id="KW-1185">Reference proteome</keyword>
<evidence type="ECO:0000256" key="5">
    <source>
        <dbReference type="ARBA" id="ARBA00022801"/>
    </source>
</evidence>
<dbReference type="GO" id="GO:0140933">
    <property type="term" value="F:5'-(N(7)-methylguanosine 5'-triphospho)-[mRNA] hydrolase activity"/>
    <property type="evidence" value="ECO:0007669"/>
    <property type="project" value="UniProtKB-EC"/>
</dbReference>
<comment type="caution">
    <text evidence="14">The sequence shown here is derived from an EMBL/GenBank/DDBJ whole genome shotgun (WGS) entry which is preliminary data.</text>
</comment>
<dbReference type="AlphaFoldDB" id="A0AAE0S3V6"/>
<keyword evidence="4" id="KW-0479">Metal-binding</keyword>
<dbReference type="GO" id="GO:0035529">
    <property type="term" value="F:NADH pyrophosphatase activity"/>
    <property type="evidence" value="ECO:0007669"/>
    <property type="project" value="TreeGrafter"/>
</dbReference>
<dbReference type="SUPFAM" id="SSF55811">
    <property type="entry name" value="Nudix"/>
    <property type="match status" value="1"/>
</dbReference>
<dbReference type="EC" id="3.6.1.62" evidence="8"/>
<dbReference type="PANTHER" id="PTHR42904:SF1">
    <property type="entry name" value="NUCLEOSIDE DIPHOSPHATE-LINKED MOIETY X MOTIF 17"/>
    <property type="match status" value="1"/>
</dbReference>
<reference evidence="14" key="3">
    <citation type="submission" date="2023-05" db="EMBL/GenBank/DDBJ databases">
        <authorList>
            <person name="Smith C.H."/>
        </authorList>
    </citation>
    <scope>NUCLEOTIDE SEQUENCE</scope>
    <source>
        <strain evidence="14">CHS0354</strain>
        <tissue evidence="14">Mantle</tissue>
    </source>
</reference>
<comment type="cofactor">
    <cofactor evidence="1">
        <name>Mn(2+)</name>
        <dbReference type="ChEBI" id="CHEBI:29035"/>
    </cofactor>
</comment>
<dbReference type="GO" id="GO:0005829">
    <property type="term" value="C:cytosol"/>
    <property type="evidence" value="ECO:0007669"/>
    <property type="project" value="TreeGrafter"/>
</dbReference>
<evidence type="ECO:0000256" key="3">
    <source>
        <dbReference type="ARBA" id="ARBA00005582"/>
    </source>
</evidence>
<evidence type="ECO:0000256" key="2">
    <source>
        <dbReference type="ARBA" id="ARBA00001946"/>
    </source>
</evidence>
<evidence type="ECO:0000259" key="13">
    <source>
        <dbReference type="PROSITE" id="PS51462"/>
    </source>
</evidence>
<dbReference type="EMBL" id="JAEAOA010000372">
    <property type="protein sequence ID" value="KAK3584618.1"/>
    <property type="molecule type" value="Genomic_DNA"/>
</dbReference>
<sequence>HPEFCPIHHLTSNDAESLPEAIKTRGVNVGAAVILQTSDGKVLLTRRANHLQTFPGIWVPPGGHVEENETFIDAGLRELYEETGVKISSSDIEGGQLKVLALWESVYPPKLSLGPPIRHHIVTYLYGVLTPGHDSAWLMSNIKMDPDEVGACALFDKDHVEAIVSVKEGRKAVSDLDLEGLKSRSICGLLINEKKEQVESDLSFAPLLQPAGDSVDQMGRVSTGTKFALEELLCISGLG</sequence>
<evidence type="ECO:0000256" key="4">
    <source>
        <dbReference type="ARBA" id="ARBA00022723"/>
    </source>
</evidence>
<evidence type="ECO:0000256" key="11">
    <source>
        <dbReference type="ARBA" id="ARBA00093621"/>
    </source>
</evidence>
<dbReference type="InterPro" id="IPR050241">
    <property type="entry name" value="NAD-cap_RNA_hydrolase_NudC"/>
</dbReference>
<accession>A0AAE0S3V6</accession>
<dbReference type="GO" id="GO:0005777">
    <property type="term" value="C:peroxisome"/>
    <property type="evidence" value="ECO:0007669"/>
    <property type="project" value="TreeGrafter"/>
</dbReference>
<evidence type="ECO:0000256" key="12">
    <source>
        <dbReference type="ARBA" id="ARBA00093663"/>
    </source>
</evidence>
<dbReference type="PANTHER" id="PTHR42904">
    <property type="entry name" value="NUDIX HYDROLASE, NUDC SUBFAMILY"/>
    <property type="match status" value="1"/>
</dbReference>
<feature type="non-terminal residue" evidence="14">
    <location>
        <position position="239"/>
    </location>
</feature>
<dbReference type="Proteomes" id="UP001195483">
    <property type="component" value="Unassembled WGS sequence"/>
</dbReference>
<keyword evidence="7" id="KW-0464">Manganese</keyword>
<reference evidence="14" key="1">
    <citation type="journal article" date="2021" name="Genome Biol. Evol.">
        <title>A High-Quality Reference Genome for a Parasitic Bivalve with Doubly Uniparental Inheritance (Bivalvia: Unionida).</title>
        <authorList>
            <person name="Smith C.H."/>
        </authorList>
    </citation>
    <scope>NUCLEOTIDE SEQUENCE</scope>
    <source>
        <strain evidence="14">CHS0354</strain>
    </source>
</reference>
<dbReference type="InterPro" id="IPR000086">
    <property type="entry name" value="NUDIX_hydrolase_dom"/>
</dbReference>
<feature type="domain" description="Nudix hydrolase" evidence="13">
    <location>
        <begin position="24"/>
        <end position="179"/>
    </location>
</feature>
<gene>
    <name evidence="14" type="ORF">CHS0354_005211</name>
</gene>
<comment type="catalytic activity">
    <reaction evidence="9">
        <text>a 5'-end (N(7)-methyl 5'-triphosphoguanosine)-ribonucleoside in mRNA + H2O = N(7)-methyl-GDP + a 5'-end phospho-ribonucleoside in mRNA + 2 H(+)</text>
        <dbReference type="Rhea" id="RHEA:67484"/>
        <dbReference type="Rhea" id="RHEA-COMP:15692"/>
        <dbReference type="Rhea" id="RHEA-COMP:17167"/>
        <dbReference type="ChEBI" id="CHEBI:15377"/>
        <dbReference type="ChEBI" id="CHEBI:15378"/>
        <dbReference type="ChEBI" id="CHEBI:63714"/>
        <dbReference type="ChEBI" id="CHEBI:138282"/>
        <dbReference type="ChEBI" id="CHEBI:156461"/>
        <dbReference type="EC" id="3.6.1.62"/>
    </reaction>
</comment>
<comment type="similarity">
    <text evidence="3">Belongs to the Nudix hydrolase family.</text>
</comment>
<evidence type="ECO:0000256" key="8">
    <source>
        <dbReference type="ARBA" id="ARBA00026102"/>
    </source>
</evidence>
<protein>
    <recommendedName>
        <fullName evidence="11">m7GpppN-mRNA hydrolase NUDT17</fullName>
        <ecNumber evidence="8">3.6.1.62</ecNumber>
    </recommendedName>
    <alternativeName>
        <fullName evidence="12">Nucleoside diphosphate-linked moiety X motif 17</fullName>
    </alternativeName>
</protein>
<keyword evidence="6" id="KW-0460">Magnesium</keyword>
<organism evidence="14 15">
    <name type="scientific">Potamilus streckersoni</name>
    <dbReference type="NCBI Taxonomy" id="2493646"/>
    <lineage>
        <taxon>Eukaryota</taxon>
        <taxon>Metazoa</taxon>
        <taxon>Spiralia</taxon>
        <taxon>Lophotrochozoa</taxon>
        <taxon>Mollusca</taxon>
        <taxon>Bivalvia</taxon>
        <taxon>Autobranchia</taxon>
        <taxon>Heteroconchia</taxon>
        <taxon>Palaeoheterodonta</taxon>
        <taxon>Unionida</taxon>
        <taxon>Unionoidea</taxon>
        <taxon>Unionidae</taxon>
        <taxon>Ambleminae</taxon>
        <taxon>Lampsilini</taxon>
        <taxon>Potamilus</taxon>
    </lineage>
</organism>